<evidence type="ECO:0000256" key="1">
    <source>
        <dbReference type="SAM" id="MobiDB-lite"/>
    </source>
</evidence>
<feature type="signal peptide" evidence="2">
    <location>
        <begin position="1"/>
        <end position="26"/>
    </location>
</feature>
<proteinExistence type="predicted"/>
<name>A0AA46TJK6_9ACTN</name>
<feature type="region of interest" description="Disordered" evidence="1">
    <location>
        <begin position="167"/>
        <end position="203"/>
    </location>
</feature>
<dbReference type="RefSeq" id="WP_271635424.1">
    <property type="nucleotide sequence ID" value="NZ_CP094970.1"/>
</dbReference>
<reference evidence="3" key="1">
    <citation type="submission" date="2022-01" db="EMBL/GenBank/DDBJ databases">
        <title>Nocardioidaceae gen. sp. A5X3R13.</title>
        <authorList>
            <person name="Lopez Marin M.A."/>
            <person name="Uhlik O."/>
        </authorList>
    </citation>
    <scope>NUCLEOTIDE SEQUENCE</scope>
    <source>
        <strain evidence="3">A5X3R13</strain>
    </source>
</reference>
<dbReference type="PROSITE" id="PS51257">
    <property type="entry name" value="PROKAR_LIPOPROTEIN"/>
    <property type="match status" value="1"/>
</dbReference>
<evidence type="ECO:0000256" key="2">
    <source>
        <dbReference type="SAM" id="SignalP"/>
    </source>
</evidence>
<feature type="compositionally biased region" description="Basic and acidic residues" evidence="1">
    <location>
        <begin position="170"/>
        <end position="182"/>
    </location>
</feature>
<organism evidence="3 4">
    <name type="scientific">Solicola gregarius</name>
    <dbReference type="NCBI Taxonomy" id="2908642"/>
    <lineage>
        <taxon>Bacteria</taxon>
        <taxon>Bacillati</taxon>
        <taxon>Actinomycetota</taxon>
        <taxon>Actinomycetes</taxon>
        <taxon>Propionibacteriales</taxon>
        <taxon>Nocardioidaceae</taxon>
        <taxon>Solicola</taxon>
    </lineage>
</organism>
<dbReference type="Proteomes" id="UP001164390">
    <property type="component" value="Chromosome"/>
</dbReference>
<feature type="chain" id="PRO_5041305264" description="Lipoprotein" evidence="2">
    <location>
        <begin position="27"/>
        <end position="203"/>
    </location>
</feature>
<sequence length="203" mass="20854">MKRIRVGMAAAAMLALSACGSMHPGAAVVVGDVSVSADKVDDLADNLCEAISASGQTGVGGKDARQQAANLMLTLTAAREAADELGVEVEPSQYAVTSDDTASLESQFPDADTDELSKIIAISKESSALVTAIGQDQAGSDASAKQAQQAGQAYLQDFIADADVSIDPRYGLDDTGQPKDDTDSLSVRVTDPAEDLPSTQQCS</sequence>
<keyword evidence="2" id="KW-0732">Signal</keyword>
<evidence type="ECO:0000313" key="4">
    <source>
        <dbReference type="Proteomes" id="UP001164390"/>
    </source>
</evidence>
<dbReference type="KEGG" id="sgrg:L0C25_05440"/>
<gene>
    <name evidence="3" type="ORF">L0C25_05440</name>
</gene>
<accession>A0AA46TJK6</accession>
<evidence type="ECO:0000313" key="3">
    <source>
        <dbReference type="EMBL" id="UYM06517.1"/>
    </source>
</evidence>
<dbReference type="AlphaFoldDB" id="A0AA46TJK6"/>
<keyword evidence="4" id="KW-1185">Reference proteome</keyword>
<protein>
    <recommendedName>
        <fullName evidence="5">Lipoprotein</fullName>
    </recommendedName>
</protein>
<evidence type="ECO:0008006" key="5">
    <source>
        <dbReference type="Google" id="ProtNLM"/>
    </source>
</evidence>
<dbReference type="EMBL" id="CP094970">
    <property type="protein sequence ID" value="UYM06517.1"/>
    <property type="molecule type" value="Genomic_DNA"/>
</dbReference>